<dbReference type="GO" id="GO:0009069">
    <property type="term" value="P:serine family amino acid metabolic process"/>
    <property type="evidence" value="ECO:0007669"/>
    <property type="project" value="UniProtKB-ARBA"/>
</dbReference>
<dbReference type="PROSITE" id="PS51354">
    <property type="entry name" value="GLUTAREDOXIN_2"/>
    <property type="match status" value="1"/>
</dbReference>
<dbReference type="Proteomes" id="UP000244915">
    <property type="component" value="Chromosome 2"/>
</dbReference>
<dbReference type="GO" id="GO:0006534">
    <property type="term" value="P:cysteine metabolic process"/>
    <property type="evidence" value="ECO:0007669"/>
    <property type="project" value="UniProtKB-ARBA"/>
</dbReference>
<comment type="similarity">
    <text evidence="2">Belongs to the cysteine synthase/cystathionine beta-synthase family.</text>
</comment>
<dbReference type="PANTHER" id="PTHR10314">
    <property type="entry name" value="CYSTATHIONINE BETA-SYNTHASE"/>
    <property type="match status" value="1"/>
</dbReference>
<dbReference type="InterPro" id="IPR001926">
    <property type="entry name" value="TrpB-like_PALP"/>
</dbReference>
<dbReference type="InterPro" id="IPR014025">
    <property type="entry name" value="Glutaredoxin_subgr"/>
</dbReference>
<evidence type="ECO:0000256" key="3">
    <source>
        <dbReference type="ARBA" id="ARBA00022898"/>
    </source>
</evidence>
<evidence type="ECO:0000256" key="4">
    <source>
        <dbReference type="ARBA" id="ARBA00072081"/>
    </source>
</evidence>
<dbReference type="CDD" id="cd01561">
    <property type="entry name" value="CBS_like"/>
    <property type="match status" value="1"/>
</dbReference>
<dbReference type="FunFam" id="3.40.50.1100:FF:000003">
    <property type="entry name" value="Cystathionine beta-synthase"/>
    <property type="match status" value="1"/>
</dbReference>
<evidence type="ECO:0000313" key="10">
    <source>
        <dbReference type="Proteomes" id="UP000244915"/>
    </source>
</evidence>
<dbReference type="PRINTS" id="PR00160">
    <property type="entry name" value="GLUTAREDOXIN"/>
</dbReference>
<feature type="domain" description="Tryptophan synthase beta chain-like PALP" evidence="7">
    <location>
        <begin position="9"/>
        <end position="313"/>
    </location>
</feature>
<evidence type="ECO:0000313" key="9">
    <source>
        <dbReference type="EMBL" id="AWI85508.1"/>
    </source>
</evidence>
<organism evidence="9 10">
    <name type="scientific">Alloyangia pacifica</name>
    <dbReference type="NCBI Taxonomy" id="311180"/>
    <lineage>
        <taxon>Bacteria</taxon>
        <taxon>Pseudomonadati</taxon>
        <taxon>Pseudomonadota</taxon>
        <taxon>Alphaproteobacteria</taxon>
        <taxon>Rhodobacterales</taxon>
        <taxon>Roseobacteraceae</taxon>
        <taxon>Alloyangia</taxon>
    </lineage>
</organism>
<dbReference type="SUPFAM" id="SSF52833">
    <property type="entry name" value="Thioredoxin-like"/>
    <property type="match status" value="1"/>
</dbReference>
<dbReference type="EMBL" id="CP022190">
    <property type="protein sequence ID" value="AWI85508.1"/>
    <property type="molecule type" value="Genomic_DNA"/>
</dbReference>
<evidence type="ECO:0000256" key="1">
    <source>
        <dbReference type="ARBA" id="ARBA00001933"/>
    </source>
</evidence>
<dbReference type="InterPro" id="IPR050214">
    <property type="entry name" value="Cys_Synth/Cystath_Beta-Synth"/>
</dbReference>
<dbReference type="GO" id="GO:0044272">
    <property type="term" value="P:sulfur compound biosynthetic process"/>
    <property type="evidence" value="ECO:0007669"/>
    <property type="project" value="UniProtKB-ARBA"/>
</dbReference>
<dbReference type="AlphaFoldDB" id="A0A2U8HID8"/>
<dbReference type="Gene3D" id="3.40.30.10">
    <property type="entry name" value="Glutaredoxin"/>
    <property type="match status" value="1"/>
</dbReference>
<evidence type="ECO:0000256" key="2">
    <source>
        <dbReference type="ARBA" id="ARBA00007103"/>
    </source>
</evidence>
<sequence length="499" mass="53190">MTRAFQNILQTVGHTPIVRISKLAPEGVELYVKLEAFNPMGSVKDRLALGIIEAAERDGSLRPGQTVVEATSGNTGIGLAMVCAAKGYPLVVTMAESFSIERRKLMRFLGAKVILTPASEKGSGMIAKARELAEKHGWFLARQFENEAGPDFHSRTTAQEILDCFEDAPLDYWVSGFGTGGTLKGVARRLKAESPGTQIVAAEPDNSALLASGWCQPYNADGSPAASHPAFRPHLMQGWSPDFVPKLVDDVLREEWIDALQPVAGADAMRCAQELARHEGILCGTSGGATFAAALEVARHAPKGARILAMLPDTGERYLSTPLFAEIEEVMNAGELDIAASTPRFRFDAGASAPAPQSAPVAASGRAKAELEALISDPAQPVVFFALEWCEFCWSVRKLFAAAGIEYLSVDLDGAAYREGDRGGALRRALAEKTGAVTIPQVFIGGRHVGGATETFDAFNSGALQQMLASEGREVHTEGIGNAYGFLPAWLHPRTPATA</sequence>
<keyword evidence="9" id="KW-0456">Lyase</keyword>
<keyword evidence="3" id="KW-0663">Pyridoxal phosphate</keyword>
<evidence type="ECO:0000259" key="7">
    <source>
        <dbReference type="Pfam" id="PF00291"/>
    </source>
</evidence>
<evidence type="ECO:0000256" key="6">
    <source>
        <dbReference type="ARBA" id="ARBA00079153"/>
    </source>
</evidence>
<protein>
    <recommendedName>
        <fullName evidence="4">Cysteine synthase B</fullName>
    </recommendedName>
    <alternativeName>
        <fullName evidence="5">O-acetylserine (thiol)-lyase B</fullName>
    </alternativeName>
    <alternativeName>
        <fullName evidence="6">O-acetylserine sulfhydrylase B</fullName>
    </alternativeName>
</protein>
<dbReference type="InterPro" id="IPR036052">
    <property type="entry name" value="TrpB-like_PALP_sf"/>
</dbReference>
<dbReference type="KEGG" id="ypac:CEW88_17415"/>
<accession>A0A2U8HID8</accession>
<dbReference type="Pfam" id="PF00462">
    <property type="entry name" value="Glutaredoxin"/>
    <property type="match status" value="1"/>
</dbReference>
<name>A0A2U8HID8_9RHOB</name>
<dbReference type="InterPro" id="IPR036249">
    <property type="entry name" value="Thioredoxin-like_sf"/>
</dbReference>
<dbReference type="InterPro" id="IPR002109">
    <property type="entry name" value="Glutaredoxin"/>
</dbReference>
<proteinExistence type="inferred from homology"/>
<gene>
    <name evidence="9" type="ORF">CEW88_17415</name>
</gene>
<dbReference type="Gene3D" id="3.40.50.1100">
    <property type="match status" value="2"/>
</dbReference>
<comment type="cofactor">
    <cofactor evidence="1">
        <name>pyridoxal 5'-phosphate</name>
        <dbReference type="ChEBI" id="CHEBI:597326"/>
    </cofactor>
</comment>
<dbReference type="OrthoDB" id="9805733at2"/>
<dbReference type="GO" id="GO:0016829">
    <property type="term" value="F:lyase activity"/>
    <property type="evidence" value="ECO:0007669"/>
    <property type="project" value="UniProtKB-KW"/>
</dbReference>
<evidence type="ECO:0000256" key="5">
    <source>
        <dbReference type="ARBA" id="ARBA00078257"/>
    </source>
</evidence>
<evidence type="ECO:0000259" key="8">
    <source>
        <dbReference type="Pfam" id="PF00462"/>
    </source>
</evidence>
<feature type="domain" description="Glutaredoxin" evidence="8">
    <location>
        <begin position="382"/>
        <end position="449"/>
    </location>
</feature>
<reference evidence="9 10" key="1">
    <citation type="submission" date="2017-06" db="EMBL/GenBank/DDBJ databases">
        <title>Yangia sp. YSBP01 complete genome sequence.</title>
        <authorList>
            <person name="Woo J.-H."/>
            <person name="Kim H.-S."/>
        </authorList>
    </citation>
    <scope>NUCLEOTIDE SEQUENCE [LARGE SCALE GENOMIC DNA]</scope>
    <source>
        <strain evidence="9 10">YSBP01</strain>
    </source>
</reference>
<dbReference type="Pfam" id="PF00291">
    <property type="entry name" value="PALP"/>
    <property type="match status" value="1"/>
</dbReference>
<dbReference type="SUPFAM" id="SSF53686">
    <property type="entry name" value="Tryptophan synthase beta subunit-like PLP-dependent enzymes"/>
    <property type="match status" value="1"/>
</dbReference>